<reference evidence="5" key="1">
    <citation type="submission" date="2021-06" db="EMBL/GenBank/DDBJ databases">
        <title>Comparative genomics, transcriptomics and evolutionary studies reveal genomic signatures of adaptation to plant cell wall in hemibiotrophic fungi.</title>
        <authorList>
            <consortium name="DOE Joint Genome Institute"/>
            <person name="Baroncelli R."/>
            <person name="Diaz J.F."/>
            <person name="Benocci T."/>
            <person name="Peng M."/>
            <person name="Battaglia E."/>
            <person name="Haridas S."/>
            <person name="Andreopoulos W."/>
            <person name="Labutti K."/>
            <person name="Pangilinan J."/>
            <person name="Floch G.L."/>
            <person name="Makela M.R."/>
            <person name="Henrissat B."/>
            <person name="Grigoriev I.V."/>
            <person name="Crouch J.A."/>
            <person name="De Vries R.P."/>
            <person name="Sukno S.A."/>
            <person name="Thon M.R."/>
        </authorList>
    </citation>
    <scope>NUCLEOTIDE SEQUENCE</scope>
    <source>
        <strain evidence="5">MAFF235873</strain>
    </source>
</reference>
<feature type="transmembrane region" description="Helical" evidence="3">
    <location>
        <begin position="73"/>
        <end position="92"/>
    </location>
</feature>
<feature type="transmembrane region" description="Helical" evidence="3">
    <location>
        <begin position="314"/>
        <end position="334"/>
    </location>
</feature>
<dbReference type="InterPro" id="IPR036259">
    <property type="entry name" value="MFS_trans_sf"/>
</dbReference>
<feature type="transmembrane region" description="Helical" evidence="3">
    <location>
        <begin position="160"/>
        <end position="180"/>
    </location>
</feature>
<keyword evidence="3" id="KW-0812">Transmembrane</keyword>
<feature type="transmembrane region" description="Helical" evidence="3">
    <location>
        <begin position="379"/>
        <end position="399"/>
    </location>
</feature>
<dbReference type="InterPro" id="IPR011701">
    <property type="entry name" value="MFS"/>
</dbReference>
<proteinExistence type="inferred from homology"/>
<evidence type="ECO:0000256" key="2">
    <source>
        <dbReference type="ARBA" id="ARBA00006727"/>
    </source>
</evidence>
<dbReference type="InterPro" id="IPR050327">
    <property type="entry name" value="Proton-linked_MCT"/>
</dbReference>
<dbReference type="SUPFAM" id="SSF103473">
    <property type="entry name" value="MFS general substrate transporter"/>
    <property type="match status" value="1"/>
</dbReference>
<dbReference type="PANTHER" id="PTHR11360:SF234">
    <property type="entry name" value="MFS-TYPE TRANSPORTER DBAD-RELATED"/>
    <property type="match status" value="1"/>
</dbReference>
<dbReference type="Pfam" id="PF07690">
    <property type="entry name" value="MFS_1"/>
    <property type="match status" value="1"/>
</dbReference>
<dbReference type="EMBL" id="MU843003">
    <property type="protein sequence ID" value="KAK2023340.1"/>
    <property type="molecule type" value="Genomic_DNA"/>
</dbReference>
<feature type="transmembrane region" description="Helical" evidence="3">
    <location>
        <begin position="239"/>
        <end position="265"/>
    </location>
</feature>
<gene>
    <name evidence="5" type="ORF">LX32DRAFT_147195</name>
</gene>
<keyword evidence="3" id="KW-1133">Transmembrane helix</keyword>
<dbReference type="GO" id="GO:0016020">
    <property type="term" value="C:membrane"/>
    <property type="evidence" value="ECO:0007669"/>
    <property type="project" value="UniProtKB-SubCell"/>
</dbReference>
<feature type="transmembrane region" description="Helical" evidence="3">
    <location>
        <begin position="104"/>
        <end position="123"/>
    </location>
</feature>
<comment type="subcellular location">
    <subcellularLocation>
        <location evidence="1">Membrane</location>
        <topology evidence="1">Multi-pass membrane protein</topology>
    </subcellularLocation>
</comment>
<sequence>MPRPRANPRTAALWPGCKSPAPSFCSSTRAADVKKTAQGLPPLTWSRIRGIIGSYGIFQTYYQAHMTDASVDAIAWIGSIQSCLLLLVGVLVGPLYDAGYFRSLTLTGTVLVFVGMAATSFATRYWQTLLAQAFCVGLGAGCLYIPSVAIIPQYFSARRALATGIATTGSGFGGVVYPLIVQGLLPRVGFPWAVRVFAFISLATNAFSFAVLRQRSGGGGGGGGDPGKRRRRVMLDLSAYRNASFVVLSAAMFFNVFSYTPPIYYLQQYSLAHGLASRGGSSGGLAYYLVAILNAGSVFGRVFPAWLAGRYGPINVLLGVSVSVAAVTMCWLAVRGGAAGSVVFALAYGFASGGLVSLPPTVVSVLVPHLNLHGTWLGMLSTTNAFGSLTGPPIAGVLLKKTGSYLGVQLLSGLGMTAMAVLVLLLRIMRIEKGRTWIM</sequence>
<evidence type="ECO:0000256" key="3">
    <source>
        <dbReference type="SAM" id="Phobius"/>
    </source>
</evidence>
<feature type="domain" description="Major facilitator superfamily (MFS) profile" evidence="4">
    <location>
        <begin position="244"/>
        <end position="439"/>
    </location>
</feature>
<comment type="caution">
    <text evidence="5">The sequence shown here is derived from an EMBL/GenBank/DDBJ whole genome shotgun (WGS) entry which is preliminary data.</text>
</comment>
<feature type="transmembrane region" description="Helical" evidence="3">
    <location>
        <begin position="346"/>
        <end position="367"/>
    </location>
</feature>
<organism evidence="5 6">
    <name type="scientific">Colletotrichum zoysiae</name>
    <dbReference type="NCBI Taxonomy" id="1216348"/>
    <lineage>
        <taxon>Eukaryota</taxon>
        <taxon>Fungi</taxon>
        <taxon>Dikarya</taxon>
        <taxon>Ascomycota</taxon>
        <taxon>Pezizomycotina</taxon>
        <taxon>Sordariomycetes</taxon>
        <taxon>Hypocreomycetidae</taxon>
        <taxon>Glomerellales</taxon>
        <taxon>Glomerellaceae</taxon>
        <taxon>Colletotrichum</taxon>
        <taxon>Colletotrichum graminicola species complex</taxon>
    </lineage>
</organism>
<dbReference type="Proteomes" id="UP001232148">
    <property type="component" value="Unassembled WGS sequence"/>
</dbReference>
<dbReference type="PANTHER" id="PTHR11360">
    <property type="entry name" value="MONOCARBOXYLATE TRANSPORTER"/>
    <property type="match status" value="1"/>
</dbReference>
<dbReference type="AlphaFoldDB" id="A0AAD9LYV8"/>
<name>A0AAD9LYV8_9PEZI</name>
<dbReference type="GO" id="GO:0022857">
    <property type="term" value="F:transmembrane transporter activity"/>
    <property type="evidence" value="ECO:0007669"/>
    <property type="project" value="InterPro"/>
</dbReference>
<dbReference type="Gene3D" id="1.20.1250.20">
    <property type="entry name" value="MFS general substrate transporter like domains"/>
    <property type="match status" value="1"/>
</dbReference>
<keyword evidence="3" id="KW-0472">Membrane</keyword>
<feature type="transmembrane region" description="Helical" evidence="3">
    <location>
        <begin position="129"/>
        <end position="151"/>
    </location>
</feature>
<evidence type="ECO:0000256" key="1">
    <source>
        <dbReference type="ARBA" id="ARBA00004141"/>
    </source>
</evidence>
<dbReference type="PROSITE" id="PS50850">
    <property type="entry name" value="MFS"/>
    <property type="match status" value="1"/>
</dbReference>
<feature type="transmembrane region" description="Helical" evidence="3">
    <location>
        <begin position="192"/>
        <end position="212"/>
    </location>
</feature>
<feature type="transmembrane region" description="Helical" evidence="3">
    <location>
        <begin position="285"/>
        <end position="307"/>
    </location>
</feature>
<keyword evidence="6" id="KW-1185">Reference proteome</keyword>
<evidence type="ECO:0000313" key="5">
    <source>
        <dbReference type="EMBL" id="KAK2023340.1"/>
    </source>
</evidence>
<accession>A0AAD9LYV8</accession>
<evidence type="ECO:0000259" key="4">
    <source>
        <dbReference type="PROSITE" id="PS50850"/>
    </source>
</evidence>
<evidence type="ECO:0000313" key="6">
    <source>
        <dbReference type="Proteomes" id="UP001232148"/>
    </source>
</evidence>
<protein>
    <submittedName>
        <fullName evidence="5">MFS general substrate transporter</fullName>
    </submittedName>
</protein>
<dbReference type="InterPro" id="IPR020846">
    <property type="entry name" value="MFS_dom"/>
</dbReference>
<comment type="similarity">
    <text evidence="2">Belongs to the major facilitator superfamily. Monocarboxylate porter (TC 2.A.1.13) family.</text>
</comment>
<feature type="transmembrane region" description="Helical" evidence="3">
    <location>
        <begin position="405"/>
        <end position="426"/>
    </location>
</feature>